<dbReference type="SUPFAM" id="SSF54928">
    <property type="entry name" value="RNA-binding domain, RBD"/>
    <property type="match status" value="1"/>
</dbReference>
<keyword evidence="5" id="KW-1185">Reference proteome</keyword>
<reference evidence="4" key="1">
    <citation type="submission" date="2021-02" db="EMBL/GenBank/DDBJ databases">
        <authorList>
            <person name="Nowell W R."/>
        </authorList>
    </citation>
    <scope>NUCLEOTIDE SEQUENCE</scope>
    <source>
        <strain evidence="4">Ploen Becks lab</strain>
    </source>
</reference>
<proteinExistence type="inferred from homology"/>
<evidence type="ECO:0000313" key="4">
    <source>
        <dbReference type="EMBL" id="CAF0708768.1"/>
    </source>
</evidence>
<dbReference type="InterPro" id="IPR035979">
    <property type="entry name" value="RBD_domain_sf"/>
</dbReference>
<dbReference type="PROSITE" id="PS50102">
    <property type="entry name" value="RRM"/>
    <property type="match status" value="1"/>
</dbReference>
<evidence type="ECO:0000259" key="3">
    <source>
        <dbReference type="PROSITE" id="PS50102"/>
    </source>
</evidence>
<keyword evidence="2" id="KW-0694">RNA-binding</keyword>
<dbReference type="Pfam" id="PF00658">
    <property type="entry name" value="MLLE"/>
    <property type="match status" value="1"/>
</dbReference>
<evidence type="ECO:0000256" key="2">
    <source>
        <dbReference type="PROSITE-ProRule" id="PRU00176"/>
    </source>
</evidence>
<dbReference type="InterPro" id="IPR012677">
    <property type="entry name" value="Nucleotide-bd_a/b_plait_sf"/>
</dbReference>
<comment type="caution">
    <text evidence="4">The sequence shown here is derived from an EMBL/GenBank/DDBJ whole genome shotgun (WGS) entry which is preliminary data.</text>
</comment>
<gene>
    <name evidence="4" type="ORF">OXX778_LOCUS666</name>
</gene>
<dbReference type="OrthoDB" id="10517350at2759"/>
<comment type="similarity">
    <text evidence="1">Belongs to the polyadenylate-binding protein type-1 family.</text>
</comment>
<dbReference type="Proteomes" id="UP000663879">
    <property type="component" value="Unassembled WGS sequence"/>
</dbReference>
<organism evidence="4 5">
    <name type="scientific">Brachionus calyciflorus</name>
    <dbReference type="NCBI Taxonomy" id="104777"/>
    <lineage>
        <taxon>Eukaryota</taxon>
        <taxon>Metazoa</taxon>
        <taxon>Spiralia</taxon>
        <taxon>Gnathifera</taxon>
        <taxon>Rotifera</taxon>
        <taxon>Eurotatoria</taxon>
        <taxon>Monogononta</taxon>
        <taxon>Pseudotrocha</taxon>
        <taxon>Ploima</taxon>
        <taxon>Brachionidae</taxon>
        <taxon>Brachionus</taxon>
    </lineage>
</organism>
<feature type="domain" description="RRM" evidence="3">
    <location>
        <begin position="2"/>
        <end position="79"/>
    </location>
</feature>
<dbReference type="InterPro" id="IPR002004">
    <property type="entry name" value="PABP_HYD_C"/>
</dbReference>
<accession>A0A813M2A9</accession>
<dbReference type="Gene3D" id="3.30.70.330">
    <property type="match status" value="1"/>
</dbReference>
<dbReference type="AlphaFoldDB" id="A0A813M2A9"/>
<evidence type="ECO:0000313" key="5">
    <source>
        <dbReference type="Proteomes" id="UP000663879"/>
    </source>
</evidence>
<dbReference type="GO" id="GO:0003723">
    <property type="term" value="F:RNA binding"/>
    <property type="evidence" value="ECO:0007669"/>
    <property type="project" value="UniProtKB-UniRule"/>
</dbReference>
<dbReference type="SMART" id="SM00360">
    <property type="entry name" value="RRM"/>
    <property type="match status" value="1"/>
</dbReference>
<dbReference type="InterPro" id="IPR000504">
    <property type="entry name" value="RRM_dom"/>
</dbReference>
<evidence type="ECO:0000256" key="1">
    <source>
        <dbReference type="ARBA" id="ARBA00008557"/>
    </source>
</evidence>
<dbReference type="CDD" id="cd00590">
    <property type="entry name" value="RRM_SF"/>
    <property type="match status" value="1"/>
</dbReference>
<dbReference type="InterPro" id="IPR036053">
    <property type="entry name" value="PABP-dom"/>
</dbReference>
<dbReference type="Pfam" id="PF00076">
    <property type="entry name" value="RRM_1"/>
    <property type="match status" value="1"/>
</dbReference>
<dbReference type="SUPFAM" id="SSF63570">
    <property type="entry name" value="PABC (PABP) domain"/>
    <property type="match status" value="1"/>
</dbReference>
<sequence length="155" mass="17752">MNSILIRNLNPKVNNQILEGCLSPYKPIVKLEIFNDAQNSEFKSARIQFENETMAKRALDEMNSTEIMKKKITIELVKSENGDGDVEKKERIGEVVFPIAKERYFNEAAKLTGMMIDAILKNTQNDEDLLNDLLNDELILDELIDTAYEKLILES</sequence>
<protein>
    <recommendedName>
        <fullName evidence="3">RRM domain-containing protein</fullName>
    </recommendedName>
</protein>
<dbReference type="EMBL" id="CAJNOC010000036">
    <property type="protein sequence ID" value="CAF0708768.1"/>
    <property type="molecule type" value="Genomic_DNA"/>
</dbReference>
<name>A0A813M2A9_9BILA</name>